<dbReference type="PRINTS" id="PR00735">
    <property type="entry name" value="GLHYDRLASE8"/>
</dbReference>
<keyword evidence="3 10" id="KW-0732">Signal</keyword>
<dbReference type="RefSeq" id="WP_036023355.1">
    <property type="nucleotide sequence ID" value="NZ_BRLH01000003.1"/>
</dbReference>
<keyword evidence="7 9" id="KW-0624">Polysaccharide degradation</keyword>
<dbReference type="Proteomes" id="UP001058124">
    <property type="component" value="Unassembled WGS sequence"/>
</dbReference>
<evidence type="ECO:0000313" key="12">
    <source>
        <dbReference type="Proteomes" id="UP001058124"/>
    </source>
</evidence>
<dbReference type="EMBL" id="BRLH01000003">
    <property type="protein sequence ID" value="GKX55628.1"/>
    <property type="molecule type" value="Genomic_DNA"/>
</dbReference>
<feature type="chain" id="PRO_5043551553" description="Glucanase" evidence="10">
    <location>
        <begin position="20"/>
        <end position="369"/>
    </location>
</feature>
<evidence type="ECO:0000256" key="4">
    <source>
        <dbReference type="ARBA" id="ARBA00022801"/>
    </source>
</evidence>
<protein>
    <recommendedName>
        <fullName evidence="9">Glucanase</fullName>
        <ecNumber evidence="9">3.2.1.-</ecNumber>
    </recommendedName>
</protein>
<dbReference type="InterPro" id="IPR012341">
    <property type="entry name" value="6hp_glycosidase-like_sf"/>
</dbReference>
<sequence>MKRAIVLLCSWLLVAQAWAAECDWPQWQSFKRDYVSQDGRVIDPADGKNITTSEGQSYAMFFALVAGDRDAFGRLFAWTENNLSAGDLSARLPAWLWGKREDGSWGVLDDNSASDADLWIAYSLLEAGRLWHSRGYQVAGLRFLQRIVKDEVVNVPGLGTMLMPGRVGFIEAEKRWRLNPSYLPPQLLTRLGRESRTLADVEATTQKMLLEAAPAGVAADWVVWSPEKGWLSDEKTGATGDYDAIRVYLWLGTLADDAPHKRALMSHYQTMAKLTQEAGLPPETVDTQTGKGSGTGPVGFSAALLPFLAGTPALSVQRERVLAHLPGSDAYYSSVLTLFGLGWEQQRYRFTSQGELLTSWERGSCKATD</sequence>
<evidence type="ECO:0000256" key="1">
    <source>
        <dbReference type="ARBA" id="ARBA00000966"/>
    </source>
</evidence>
<feature type="signal peptide" evidence="10">
    <location>
        <begin position="1"/>
        <end position="19"/>
    </location>
</feature>
<accession>A0AAV5N3Z0</accession>
<reference evidence="11" key="1">
    <citation type="submission" date="2022-06" db="EMBL/GenBank/DDBJ databases">
        <title>Draft genome sequences of Leminorella grimontii str. JCM5902.</title>
        <authorList>
            <person name="Wakabayashi Y."/>
            <person name="Kojima K."/>
        </authorList>
    </citation>
    <scope>NUCLEOTIDE SEQUENCE</scope>
    <source>
        <strain evidence="11">JCM 5902</strain>
    </source>
</reference>
<evidence type="ECO:0000256" key="8">
    <source>
        <dbReference type="PROSITE-ProRule" id="PRU10058"/>
    </source>
</evidence>
<dbReference type="SUPFAM" id="SSF48208">
    <property type="entry name" value="Six-hairpin glycosidases"/>
    <property type="match status" value="1"/>
</dbReference>
<evidence type="ECO:0000256" key="6">
    <source>
        <dbReference type="ARBA" id="ARBA00023295"/>
    </source>
</evidence>
<keyword evidence="4 9" id="KW-0378">Hydrolase</keyword>
<evidence type="ECO:0000256" key="9">
    <source>
        <dbReference type="RuleBase" id="RU361167"/>
    </source>
</evidence>
<gene>
    <name evidence="11" type="primary">bcsZ</name>
    <name evidence="11" type="ORF">SOASR030_17400</name>
</gene>
<comment type="similarity">
    <text evidence="2 9">Belongs to the glycosyl hydrolase 8 (cellulase D) family.</text>
</comment>
<proteinExistence type="inferred from homology"/>
<dbReference type="GO" id="GO:0008810">
    <property type="term" value="F:cellulase activity"/>
    <property type="evidence" value="ECO:0007669"/>
    <property type="project" value="UniProtKB-EC"/>
</dbReference>
<dbReference type="InterPro" id="IPR002037">
    <property type="entry name" value="Glyco_hydro_8"/>
</dbReference>
<name>A0AAV5N3Z0_9GAMM</name>
<comment type="caution">
    <text evidence="11">The sequence shown here is derived from an EMBL/GenBank/DDBJ whole genome shotgun (WGS) entry which is preliminary data.</text>
</comment>
<dbReference type="InterPro" id="IPR019834">
    <property type="entry name" value="Glyco_hydro_8_CS"/>
</dbReference>
<evidence type="ECO:0000313" key="11">
    <source>
        <dbReference type="EMBL" id="GKX55628.1"/>
    </source>
</evidence>
<feature type="active site" description="Nucleophile" evidence="8">
    <location>
        <position position="115"/>
    </location>
</feature>
<dbReference type="GO" id="GO:0030245">
    <property type="term" value="P:cellulose catabolic process"/>
    <property type="evidence" value="ECO:0007669"/>
    <property type="project" value="UniProtKB-KW"/>
</dbReference>
<dbReference type="NCBIfam" id="NF008305">
    <property type="entry name" value="PRK11097.1"/>
    <property type="match status" value="1"/>
</dbReference>
<dbReference type="EC" id="3.2.1.-" evidence="9"/>
<dbReference type="Pfam" id="PF01270">
    <property type="entry name" value="Glyco_hydro_8"/>
    <property type="match status" value="1"/>
</dbReference>
<evidence type="ECO:0000256" key="2">
    <source>
        <dbReference type="ARBA" id="ARBA00009209"/>
    </source>
</evidence>
<keyword evidence="7 9" id="KW-0119">Carbohydrate metabolism</keyword>
<dbReference type="InterPro" id="IPR008928">
    <property type="entry name" value="6-hairpin_glycosidase_sf"/>
</dbReference>
<evidence type="ECO:0000256" key="7">
    <source>
        <dbReference type="ARBA" id="ARBA00023326"/>
    </source>
</evidence>
<dbReference type="PROSITE" id="PS00812">
    <property type="entry name" value="GLYCOSYL_HYDROL_F8"/>
    <property type="match status" value="1"/>
</dbReference>
<dbReference type="AlphaFoldDB" id="A0AAV5N3Z0"/>
<comment type="catalytic activity">
    <reaction evidence="1">
        <text>Endohydrolysis of (1-&gt;4)-beta-D-glucosidic linkages in cellulose, lichenin and cereal beta-D-glucans.</text>
        <dbReference type="EC" id="3.2.1.4"/>
    </reaction>
</comment>
<keyword evidence="6 9" id="KW-0326">Glycosidase</keyword>
<evidence type="ECO:0000256" key="3">
    <source>
        <dbReference type="ARBA" id="ARBA00022729"/>
    </source>
</evidence>
<organism evidence="11 12">
    <name type="scientific">Leminorella grimontii</name>
    <dbReference type="NCBI Taxonomy" id="82981"/>
    <lineage>
        <taxon>Bacteria</taxon>
        <taxon>Pseudomonadati</taxon>
        <taxon>Pseudomonadota</taxon>
        <taxon>Gammaproteobacteria</taxon>
        <taxon>Enterobacterales</taxon>
        <taxon>Budviciaceae</taxon>
        <taxon>Leminorella</taxon>
    </lineage>
</organism>
<evidence type="ECO:0000256" key="5">
    <source>
        <dbReference type="ARBA" id="ARBA00023001"/>
    </source>
</evidence>
<keyword evidence="5" id="KW-0136">Cellulose degradation</keyword>
<evidence type="ECO:0000256" key="10">
    <source>
        <dbReference type="SAM" id="SignalP"/>
    </source>
</evidence>
<dbReference type="Gene3D" id="1.50.10.10">
    <property type="match status" value="1"/>
</dbReference>
<keyword evidence="12" id="KW-1185">Reference proteome</keyword>